<sequence>MSGSSLEAGVDFQLLSNEVNVLLYLIRRTRGLMTAAAIAGILAGVFSVLLIAQVNVC</sequence>
<keyword evidence="1" id="KW-1133">Transmembrane helix</keyword>
<name>A0ABM7GEU4_9GAMM</name>
<evidence type="ECO:0000313" key="2">
    <source>
        <dbReference type="EMBL" id="BBI49039.1"/>
    </source>
</evidence>
<reference evidence="3" key="1">
    <citation type="journal article" date="2019" name="Microbiol. Resour. Announc.">
        <title>Complete Genome Sequence of Halomonas olivaria, a Moderately Halophilic Bacterium Isolated from Olive Processing Effluents, Obtained by Nanopore Sequencing.</title>
        <authorList>
            <person name="Nagata S."/>
            <person name="Ii K.M."/>
            <person name="Tsukimi T."/>
            <person name="Miura M.C."/>
            <person name="Galipon J."/>
            <person name="Arakawa K."/>
        </authorList>
    </citation>
    <scope>NUCLEOTIDE SEQUENCE [LARGE SCALE GENOMIC DNA]</scope>
    <source>
        <strain evidence="3">TYRC17</strain>
    </source>
</reference>
<keyword evidence="1" id="KW-0472">Membrane</keyword>
<gene>
    <name evidence="2" type="ORF">HORIV_14600</name>
</gene>
<protein>
    <submittedName>
        <fullName evidence="2">Uncharacterized protein</fullName>
    </submittedName>
</protein>
<keyword evidence="1" id="KW-0812">Transmembrane</keyword>
<dbReference type="EMBL" id="AP019416">
    <property type="protein sequence ID" value="BBI49039.1"/>
    <property type="molecule type" value="Genomic_DNA"/>
</dbReference>
<organism evidence="2 3">
    <name type="scientific">Vreelandella olivaria</name>
    <dbReference type="NCBI Taxonomy" id="390919"/>
    <lineage>
        <taxon>Bacteria</taxon>
        <taxon>Pseudomonadati</taxon>
        <taxon>Pseudomonadota</taxon>
        <taxon>Gammaproteobacteria</taxon>
        <taxon>Oceanospirillales</taxon>
        <taxon>Halomonadaceae</taxon>
        <taxon>Vreelandella</taxon>
    </lineage>
</organism>
<accession>A0ABM7GEU4</accession>
<proteinExistence type="predicted"/>
<evidence type="ECO:0000256" key="1">
    <source>
        <dbReference type="SAM" id="Phobius"/>
    </source>
</evidence>
<dbReference type="Proteomes" id="UP000289555">
    <property type="component" value="Chromosome"/>
</dbReference>
<keyword evidence="3" id="KW-1185">Reference proteome</keyword>
<evidence type="ECO:0000313" key="3">
    <source>
        <dbReference type="Proteomes" id="UP000289555"/>
    </source>
</evidence>
<feature type="transmembrane region" description="Helical" evidence="1">
    <location>
        <begin position="32"/>
        <end position="52"/>
    </location>
</feature>